<gene>
    <name evidence="1" type="ORF">GK108_00250</name>
</gene>
<dbReference type="GO" id="GO:0032259">
    <property type="term" value="P:methylation"/>
    <property type="evidence" value="ECO:0007669"/>
    <property type="project" value="UniProtKB-KW"/>
</dbReference>
<keyword evidence="2" id="KW-1185">Reference proteome</keyword>
<dbReference type="AlphaFoldDB" id="A0A6L9L3E3"/>
<dbReference type="EMBL" id="JAAFZH010000001">
    <property type="protein sequence ID" value="NDU93293.1"/>
    <property type="molecule type" value="Genomic_DNA"/>
</dbReference>
<name>A0A6L9L3E3_9BACT</name>
<sequence length="227" mass="25971">MKLAEIVPWGRTLTEYQLMFGLTDTDLSKRILGVGDGPASFNAQMTAKGYSVISVDPIYAFSADEIRMRITDTYQVITDQLNANAHQYNWTTFRNVDQLGSERMEAMNLFLADYEKGRSVGRYLNHSLPALPFADQSFDLALCSHLLFLYSGQLSERFHLESIQELLRIATEVRIFPLMTLDNQPSPYLARVLDLCQQHNLDADIVPVDYHFQKGAYQLLRIKHKSQ</sequence>
<dbReference type="RefSeq" id="WP_163941037.1">
    <property type="nucleotide sequence ID" value="NZ_JAAFZH010000001.1"/>
</dbReference>
<reference evidence="1 2" key="1">
    <citation type="submission" date="2020-02" db="EMBL/GenBank/DDBJ databases">
        <title>Draft genome sequence of two Spirosoma agri KCTC 52727 and Spirosoma terrae KCTC 52035.</title>
        <authorList>
            <person name="Rojas J."/>
            <person name="Ambika Manirajan B."/>
            <person name="Suarez C."/>
            <person name="Ratering S."/>
            <person name="Schnell S."/>
        </authorList>
    </citation>
    <scope>NUCLEOTIDE SEQUENCE [LARGE SCALE GENOMIC DNA]</scope>
    <source>
        <strain evidence="1 2">KCTC 52035</strain>
    </source>
</reference>
<accession>A0A6L9L3E3</accession>
<dbReference type="GO" id="GO:0008168">
    <property type="term" value="F:methyltransferase activity"/>
    <property type="evidence" value="ECO:0007669"/>
    <property type="project" value="UniProtKB-KW"/>
</dbReference>
<keyword evidence="1" id="KW-0808">Transferase</keyword>
<protein>
    <submittedName>
        <fullName evidence="1">SAM-dependent methyltransferase</fullName>
    </submittedName>
</protein>
<keyword evidence="1" id="KW-0489">Methyltransferase</keyword>
<proteinExistence type="predicted"/>
<dbReference type="Proteomes" id="UP000474175">
    <property type="component" value="Unassembled WGS sequence"/>
</dbReference>
<evidence type="ECO:0000313" key="2">
    <source>
        <dbReference type="Proteomes" id="UP000474175"/>
    </source>
</evidence>
<organism evidence="1 2">
    <name type="scientific">Spirosoma terrae</name>
    <dbReference type="NCBI Taxonomy" id="1968276"/>
    <lineage>
        <taxon>Bacteria</taxon>
        <taxon>Pseudomonadati</taxon>
        <taxon>Bacteroidota</taxon>
        <taxon>Cytophagia</taxon>
        <taxon>Cytophagales</taxon>
        <taxon>Cytophagaceae</taxon>
        <taxon>Spirosoma</taxon>
    </lineage>
</organism>
<evidence type="ECO:0000313" key="1">
    <source>
        <dbReference type="EMBL" id="NDU93293.1"/>
    </source>
</evidence>
<comment type="caution">
    <text evidence="1">The sequence shown here is derived from an EMBL/GenBank/DDBJ whole genome shotgun (WGS) entry which is preliminary data.</text>
</comment>